<dbReference type="InterPro" id="IPR012334">
    <property type="entry name" value="Pectin_lyas_fold"/>
</dbReference>
<feature type="domain" description="PKD" evidence="1">
    <location>
        <begin position="431"/>
        <end position="484"/>
    </location>
</feature>
<dbReference type="EMBL" id="JADFFK010000033">
    <property type="protein sequence ID" value="MBE9640433.1"/>
    <property type="molecule type" value="Genomic_DNA"/>
</dbReference>
<dbReference type="Pfam" id="PF18911">
    <property type="entry name" value="PKD_4"/>
    <property type="match status" value="1"/>
</dbReference>
<dbReference type="InterPro" id="IPR000601">
    <property type="entry name" value="PKD_dom"/>
</dbReference>
<evidence type="ECO:0000259" key="1">
    <source>
        <dbReference type="PROSITE" id="PS50093"/>
    </source>
</evidence>
<dbReference type="InterPro" id="IPR006626">
    <property type="entry name" value="PbH1"/>
</dbReference>
<dbReference type="Gene3D" id="2.60.40.10">
    <property type="entry name" value="Immunoglobulins"/>
    <property type="match status" value="1"/>
</dbReference>
<dbReference type="RefSeq" id="WP_194137703.1">
    <property type="nucleotide sequence ID" value="NZ_JADFFK010000033.1"/>
</dbReference>
<dbReference type="InterPro" id="IPR035986">
    <property type="entry name" value="PKD_dom_sf"/>
</dbReference>
<accession>A0ABR9XA92</accession>
<dbReference type="Gene3D" id="2.60.120.200">
    <property type="match status" value="2"/>
</dbReference>
<dbReference type="PROSITE" id="PS50093">
    <property type="entry name" value="PKD"/>
    <property type="match status" value="1"/>
</dbReference>
<gene>
    <name evidence="2" type="ORF">IQ782_26620</name>
</gene>
<dbReference type="SMART" id="SM00710">
    <property type="entry name" value="PbH1"/>
    <property type="match status" value="5"/>
</dbReference>
<dbReference type="InterPro" id="IPR039448">
    <property type="entry name" value="Beta_helix"/>
</dbReference>
<dbReference type="InterPro" id="IPR013783">
    <property type="entry name" value="Ig-like_fold"/>
</dbReference>
<dbReference type="InterPro" id="IPR013320">
    <property type="entry name" value="ConA-like_dom_sf"/>
</dbReference>
<evidence type="ECO:0000313" key="3">
    <source>
        <dbReference type="Proteomes" id="UP000607796"/>
    </source>
</evidence>
<dbReference type="CDD" id="cd00146">
    <property type="entry name" value="PKD"/>
    <property type="match status" value="1"/>
</dbReference>
<protein>
    <submittedName>
        <fullName evidence="2">Right-handed parallel beta-helix repeat-containing protein</fullName>
    </submittedName>
</protein>
<sequence length="1075" mass="114127">MATTEGVSGTMIVSSQAEFEAAYRALSTGVGGQILLRSGEEYSLSIRDVGDVVESAAVTIGSLDPSDPALIKSVQMSGAENITFENLRFNVSGQEVSGSGYLVNISNSQNITFRNSVLSSDAEGPLGTTDDFAEGAMLALVRNCDGIAFEDNEVYGFDHGFAFLDSYNVSLVGNDIHSLQGDGIRIGGVSGMLIEGNHLHDFLGATQSANHSDMIQLWGTRINVNNEDIVIRENFLDTGNGANYQMIFGRNEAFDDNGFLYKGIVVEHNLLYGANFHSISIVDTSGMIVRNNTVLYNPDAYNIFADGSETQSLATGMIRVGGEGAIIEDNVAHAITGGGVNYVLGAASTLQDNDYRAHFVNVEAGGDGDLRDLMLRPDSPLNGVAGSRLTWATDTAEELTAVADVTVSQADKSLVTLDAGWSRGPDGYVAPLGASFSWSFDDGSKAEGVSVTHDFGGSGRHGYTLTVTAADGSQDVIARSIEIEEVAVFDLSFAEGAVQDDAGTGALIQLKDAVVLDDGWLEVGGRERLEVTRSTEGLFNLSSFNFGLTVDRAEGASGVLVDFPGTFEARIDAMGRVEFCLETDEGSFLITSAAEIFADNAPHRLNFVFDGAAGTLSIEVDGELDSQIEAHGITAPKQSWGLTIGNTWHDGVDARVQTIALYTEAEPDALNPEPDPAVELVPEPGIPDVIGSLAFEGGEAQGEGIFYSLDEPGAITDAGVDLALGTLTLTRKNAVLYEAESFGLSFDLTLKPGDSAGTVAYLHNTLEVDLDTAGQLVLRLNTENGWKQIGSVGLELDDGAAHNVSIQYDSDAGLMQLVVDGEVAASGSQTGATPQVKYWGLSFGHPWQEQDAGVYVDNISISDQGHTVQFAAVEALQAETADTVALLLDFEGSIIADKSGSGATVSTTDDLISIEEHADGSQFVDISRGGAVHVARTYDALFGQDSFVFDFTMRSDTASGRNVFGIRNSFQLDVDQDDLVFKITTNQGNFSVATEGDILADHDWHRVEIAYSEAVGLLQMRVDGEVAAQAEVSGTTLERQYWGLDLGNIWSGGFDGAIDDFAYATDVDRQLFHLG</sequence>
<reference evidence="2 3" key="1">
    <citation type="journal article" date="2021" name="Int. J. Syst. Evol. Microbiol.">
        <title>Salipiger mangrovisoli sp. nov., isolated from mangrove soil and the proposal for the reclassification of Paraphaeobacter pallidus as Salipiger pallidus comb. nov.</title>
        <authorList>
            <person name="Du J."/>
            <person name="Liu Y."/>
            <person name="Pei T."/>
            <person name="Deng M.R."/>
            <person name="Zhu H."/>
        </authorList>
    </citation>
    <scope>NUCLEOTIDE SEQUENCE [LARGE SCALE GENOMIC DNA]</scope>
    <source>
        <strain evidence="2 3">6D45A</strain>
    </source>
</reference>
<comment type="caution">
    <text evidence="2">The sequence shown here is derived from an EMBL/GenBank/DDBJ whole genome shotgun (WGS) entry which is preliminary data.</text>
</comment>
<dbReference type="Gene3D" id="2.160.20.10">
    <property type="entry name" value="Single-stranded right-handed beta-helix, Pectin lyase-like"/>
    <property type="match status" value="1"/>
</dbReference>
<name>A0ABR9XA92_9RHOB</name>
<dbReference type="SUPFAM" id="SSF49899">
    <property type="entry name" value="Concanavalin A-like lectins/glucanases"/>
    <property type="match status" value="3"/>
</dbReference>
<dbReference type="SUPFAM" id="SSF49299">
    <property type="entry name" value="PKD domain"/>
    <property type="match status" value="1"/>
</dbReference>
<proteinExistence type="predicted"/>
<dbReference type="SUPFAM" id="SSF51126">
    <property type="entry name" value="Pectin lyase-like"/>
    <property type="match status" value="1"/>
</dbReference>
<dbReference type="Proteomes" id="UP000607796">
    <property type="component" value="Unassembled WGS sequence"/>
</dbReference>
<dbReference type="InterPro" id="IPR011050">
    <property type="entry name" value="Pectin_lyase_fold/virulence"/>
</dbReference>
<organism evidence="2 3">
    <name type="scientific">Salipiger mangrovisoli</name>
    <dbReference type="NCBI Taxonomy" id="2865933"/>
    <lineage>
        <taxon>Bacteria</taxon>
        <taxon>Pseudomonadati</taxon>
        <taxon>Pseudomonadota</taxon>
        <taxon>Alphaproteobacteria</taxon>
        <taxon>Rhodobacterales</taxon>
        <taxon>Roseobacteraceae</taxon>
        <taxon>Salipiger</taxon>
    </lineage>
</organism>
<keyword evidence="3" id="KW-1185">Reference proteome</keyword>
<dbReference type="Pfam" id="PF13229">
    <property type="entry name" value="Beta_helix"/>
    <property type="match status" value="1"/>
</dbReference>
<evidence type="ECO:0000313" key="2">
    <source>
        <dbReference type="EMBL" id="MBE9640433.1"/>
    </source>
</evidence>